<proteinExistence type="predicted"/>
<organism evidence="1 2">
    <name type="scientific">Ganoderma sinense ZZ0214-1</name>
    <dbReference type="NCBI Taxonomy" id="1077348"/>
    <lineage>
        <taxon>Eukaryota</taxon>
        <taxon>Fungi</taxon>
        <taxon>Dikarya</taxon>
        <taxon>Basidiomycota</taxon>
        <taxon>Agaricomycotina</taxon>
        <taxon>Agaricomycetes</taxon>
        <taxon>Polyporales</taxon>
        <taxon>Polyporaceae</taxon>
        <taxon>Ganoderma</taxon>
    </lineage>
</organism>
<reference evidence="1 2" key="1">
    <citation type="journal article" date="2015" name="Sci. Rep.">
        <title>Chromosome-level genome map provides insights into diverse defense mechanisms in the medicinal fungus Ganoderma sinense.</title>
        <authorList>
            <person name="Zhu Y."/>
            <person name="Xu J."/>
            <person name="Sun C."/>
            <person name="Zhou S."/>
            <person name="Xu H."/>
            <person name="Nelson D.R."/>
            <person name="Qian J."/>
            <person name="Song J."/>
            <person name="Luo H."/>
            <person name="Xiang L."/>
            <person name="Li Y."/>
            <person name="Xu Z."/>
            <person name="Ji A."/>
            <person name="Wang L."/>
            <person name="Lu S."/>
            <person name="Hayward A."/>
            <person name="Sun W."/>
            <person name="Li X."/>
            <person name="Schwartz D.C."/>
            <person name="Wang Y."/>
            <person name="Chen S."/>
        </authorList>
    </citation>
    <scope>NUCLEOTIDE SEQUENCE [LARGE SCALE GENOMIC DNA]</scope>
    <source>
        <strain evidence="1 2">ZZ0214-1</strain>
    </source>
</reference>
<accession>A0A2G8S323</accession>
<evidence type="ECO:0000313" key="1">
    <source>
        <dbReference type="EMBL" id="PIL28170.1"/>
    </source>
</evidence>
<name>A0A2G8S323_9APHY</name>
<keyword evidence="2" id="KW-1185">Reference proteome</keyword>
<dbReference type="AlphaFoldDB" id="A0A2G8S323"/>
<gene>
    <name evidence="1" type="ORF">GSI_09707</name>
</gene>
<dbReference type="EMBL" id="AYKW01000027">
    <property type="protein sequence ID" value="PIL28170.1"/>
    <property type="molecule type" value="Genomic_DNA"/>
</dbReference>
<evidence type="ECO:0000313" key="2">
    <source>
        <dbReference type="Proteomes" id="UP000230002"/>
    </source>
</evidence>
<sequence length="75" mass="8765">MTRARSQNRSFQSYRIDWYRGSEQNVAVDVPFKFITYSRVFRVKHVHVNHSFAQSSLALLLSESRGPPVPGPWRD</sequence>
<dbReference type="Proteomes" id="UP000230002">
    <property type="component" value="Unassembled WGS sequence"/>
</dbReference>
<comment type="caution">
    <text evidence="1">The sequence shown here is derived from an EMBL/GenBank/DDBJ whole genome shotgun (WGS) entry which is preliminary data.</text>
</comment>
<protein>
    <submittedName>
        <fullName evidence="1">Uncharacterized protein</fullName>
    </submittedName>
</protein>